<keyword evidence="1" id="KW-0732">Signal</keyword>
<gene>
    <name evidence="3" type="ORF">Zmor_013986</name>
</gene>
<name>A0AA38IGK4_9CUCU</name>
<feature type="signal peptide" evidence="1">
    <location>
        <begin position="1"/>
        <end position="16"/>
    </location>
</feature>
<dbReference type="EMBL" id="JALNTZ010000004">
    <property type="protein sequence ID" value="KAJ3654828.1"/>
    <property type="molecule type" value="Genomic_DNA"/>
</dbReference>
<accession>A0AA38IGK4</accession>
<keyword evidence="4" id="KW-1185">Reference proteome</keyword>
<reference evidence="3" key="1">
    <citation type="journal article" date="2023" name="G3 (Bethesda)">
        <title>Whole genome assemblies of Zophobas morio and Tenebrio molitor.</title>
        <authorList>
            <person name="Kaur S."/>
            <person name="Stinson S.A."/>
            <person name="diCenzo G.C."/>
        </authorList>
    </citation>
    <scope>NUCLEOTIDE SEQUENCE</scope>
    <source>
        <strain evidence="3">QUZm001</strain>
    </source>
</reference>
<evidence type="ECO:0000259" key="2">
    <source>
        <dbReference type="Pfam" id="PF15999"/>
    </source>
</evidence>
<evidence type="ECO:0000313" key="3">
    <source>
        <dbReference type="EMBL" id="KAJ3654828.1"/>
    </source>
</evidence>
<proteinExistence type="predicted"/>
<protein>
    <recommendedName>
        <fullName evidence="2">DUF4774 domain-containing protein</fullName>
    </recommendedName>
</protein>
<dbReference type="Proteomes" id="UP001168821">
    <property type="component" value="Unassembled WGS sequence"/>
</dbReference>
<evidence type="ECO:0000313" key="4">
    <source>
        <dbReference type="Proteomes" id="UP001168821"/>
    </source>
</evidence>
<dbReference type="InterPro" id="IPR031942">
    <property type="entry name" value="DUF4774"/>
</dbReference>
<feature type="domain" description="DUF4774" evidence="2">
    <location>
        <begin position="491"/>
        <end position="543"/>
    </location>
</feature>
<feature type="chain" id="PRO_5041305583" description="DUF4774 domain-containing protein" evidence="1">
    <location>
        <begin position="17"/>
        <end position="586"/>
    </location>
</feature>
<evidence type="ECO:0000256" key="1">
    <source>
        <dbReference type="SAM" id="SignalP"/>
    </source>
</evidence>
<organism evidence="3 4">
    <name type="scientific">Zophobas morio</name>
    <dbReference type="NCBI Taxonomy" id="2755281"/>
    <lineage>
        <taxon>Eukaryota</taxon>
        <taxon>Metazoa</taxon>
        <taxon>Ecdysozoa</taxon>
        <taxon>Arthropoda</taxon>
        <taxon>Hexapoda</taxon>
        <taxon>Insecta</taxon>
        <taxon>Pterygota</taxon>
        <taxon>Neoptera</taxon>
        <taxon>Endopterygota</taxon>
        <taxon>Coleoptera</taxon>
        <taxon>Polyphaga</taxon>
        <taxon>Cucujiformia</taxon>
        <taxon>Tenebrionidae</taxon>
        <taxon>Zophobas</taxon>
    </lineage>
</organism>
<dbReference type="Pfam" id="PF15999">
    <property type="entry name" value="DUF4774"/>
    <property type="match status" value="1"/>
</dbReference>
<sequence>MTHWIFLISTLAVVYCRPQESPAVEIEKQHVVEIYPESKQLFQDSKTTKLTEKQLEESTKQILEKIALVNEKQGLTKKKPKPYQHFPFSYLRSQENAGSRESTDFKFPRDPFTNPILDYIEGKHGNAELKIPEDVTPNDNNEADDVPPGHYIKRKITHHQTMIVPNTGYFQGNMFSPLQQNVQQYLYGMHRMPEVVQKPNYNVMTKGDLEKQTVDNIKNIVENSRYAPEMPYNPYSQPLFTPYIYQQPQQSDNINVYGPYTSQQIYRPGKQQLQWPLAQYFPIVFKDPFIQLMNAFTSMVEYGPQAAPGDSCKKELQNKDLLGTTPQERTNENIGSSRANQVPDKKLTYSLVNNGNGAEITVTNDNDSNLTTVIDIEDLQITDNRNDPVQLNLNLRQSKQNHETTQTVFLNTPQAAALLKNPVIETLEITKTEQPLNDTSRQSPPIRDQILFDDEVSNEEEDKAEDIHVSHHGTKKLVSKDNTGSGIFVHKIKVRKGGVAIAGPGGIATAGSGGTAIVGPNGFAYTHPDSLAIAGSGTKVVAVEPNINLSQVILDHNRNKTRGDGHLPPRLGKIVAVGPVIYYNKG</sequence>
<comment type="caution">
    <text evidence="3">The sequence shown here is derived from an EMBL/GenBank/DDBJ whole genome shotgun (WGS) entry which is preliminary data.</text>
</comment>
<dbReference type="AlphaFoldDB" id="A0AA38IGK4"/>